<dbReference type="EMBL" id="JACHFL010000027">
    <property type="protein sequence ID" value="MBB5366063.1"/>
    <property type="molecule type" value="Genomic_DNA"/>
</dbReference>
<dbReference type="NCBIfam" id="TIGR02608">
    <property type="entry name" value="delta_60_rpt"/>
    <property type="match status" value="4"/>
</dbReference>
<name>A0A7W8K1W6_9DEIO</name>
<dbReference type="InterPro" id="IPR013222">
    <property type="entry name" value="Glyco_hyd_98_carb-bd"/>
</dbReference>
<accession>A0A7W8K1W6</accession>
<dbReference type="Gene3D" id="2.60.120.1060">
    <property type="entry name" value="NPCBM/NEW2 domain"/>
    <property type="match status" value="1"/>
</dbReference>
<sequence>MNVNLTGARELRMVVTNGGDNIDYDHADWANPTITCVSSTPPAQPAGTLDPSFGQGGRVKVSGVDVVAEPGGAVAVVGKNFKVTRLSASGAVVAQSTDQFDGQANGLARQSDGKLIVAGQVDGQLAAIRFLSNLTLDSSFGAGGVVKLPLGGTNTSELGSSALDVAVQPDGKIVLGGRVRQQFNQDFVLVRLQSNGTRDASFGQNGVAITALEDLPAYSYASGISDEFISGLALQPDGKIVVAGQASGGFGDEAVLARYSSSGQLDASFSGDGIAKGIIDGYGGFRTVAVLPDGELLAGGSTQRALARAFLQKFSADGMPGSRVVFNFNDENYLESETIIYALAVQDDGGVIVGGGNQAFSSVNTDGTYLARFSAALVQDTTFGGAADGNVKINGDTFIALANSGNTIVATTPSADPVGGTVRVFR</sequence>
<comment type="caution">
    <text evidence="2">The sequence shown here is derived from an EMBL/GenBank/DDBJ whole genome shotgun (WGS) entry which is preliminary data.</text>
</comment>
<dbReference type="InterPro" id="IPR008979">
    <property type="entry name" value="Galactose-bd-like_sf"/>
</dbReference>
<dbReference type="SUPFAM" id="SSF63829">
    <property type="entry name" value="Calcium-dependent phosphotriesterase"/>
    <property type="match status" value="1"/>
</dbReference>
<evidence type="ECO:0000259" key="1">
    <source>
        <dbReference type="Pfam" id="PF08305"/>
    </source>
</evidence>
<evidence type="ECO:0000313" key="2">
    <source>
        <dbReference type="EMBL" id="MBB5366063.1"/>
    </source>
</evidence>
<dbReference type="Proteomes" id="UP000552709">
    <property type="component" value="Unassembled WGS sequence"/>
</dbReference>
<dbReference type="Gene3D" id="2.80.10.50">
    <property type="match status" value="3"/>
</dbReference>
<keyword evidence="3" id="KW-1185">Reference proteome</keyword>
<reference evidence="2 3" key="1">
    <citation type="submission" date="2020-08" db="EMBL/GenBank/DDBJ databases">
        <title>Genomic Encyclopedia of Type Strains, Phase IV (KMG-IV): sequencing the most valuable type-strain genomes for metagenomic binning, comparative biology and taxonomic classification.</title>
        <authorList>
            <person name="Goeker M."/>
        </authorList>
    </citation>
    <scope>NUCLEOTIDE SEQUENCE [LARGE SCALE GENOMIC DNA]</scope>
    <source>
        <strain evidence="2 3">DSM 27939</strain>
    </source>
</reference>
<dbReference type="SUPFAM" id="SSF49785">
    <property type="entry name" value="Galactose-binding domain-like"/>
    <property type="match status" value="1"/>
</dbReference>
<dbReference type="AlphaFoldDB" id="A0A7W8K1W6"/>
<protein>
    <submittedName>
        <fullName evidence="2">Putative delta-60 repeat protein</fullName>
    </submittedName>
</protein>
<dbReference type="InterPro" id="IPR038637">
    <property type="entry name" value="NPCBM_sf"/>
</dbReference>
<organism evidence="2 3">
    <name type="scientific">Deinococcus humi</name>
    <dbReference type="NCBI Taxonomy" id="662880"/>
    <lineage>
        <taxon>Bacteria</taxon>
        <taxon>Thermotogati</taxon>
        <taxon>Deinococcota</taxon>
        <taxon>Deinococci</taxon>
        <taxon>Deinococcales</taxon>
        <taxon>Deinococcaceae</taxon>
        <taxon>Deinococcus</taxon>
    </lineage>
</organism>
<dbReference type="Pfam" id="PF08305">
    <property type="entry name" value="NPCBM"/>
    <property type="match status" value="1"/>
</dbReference>
<dbReference type="Pfam" id="PF17164">
    <property type="entry name" value="DUF5122"/>
    <property type="match status" value="3"/>
</dbReference>
<feature type="domain" description="Glycosyl hydrolase family 98 putative carbohydrate-binding module" evidence="1">
    <location>
        <begin position="2"/>
        <end position="34"/>
    </location>
</feature>
<gene>
    <name evidence="2" type="ORF">HNQ08_005189</name>
</gene>
<dbReference type="InterPro" id="IPR013431">
    <property type="entry name" value="Delta_60_rpt"/>
</dbReference>
<evidence type="ECO:0000313" key="3">
    <source>
        <dbReference type="Proteomes" id="UP000552709"/>
    </source>
</evidence>
<proteinExistence type="predicted"/>